<sequence>MASFQPPVFSTAKLLQCMNEIGFPMSEQDLKNPQPEELMSLYQSLVEELLGVRKIDHCQPDLRASDCLSHPDLYEEAIPQLVFYKALVRFMEVCGIKDFSFKDVAQPEFQRIRRIFSAVYNFYVFRHGRLQKYESVLQETEVLAESQKEAEAQLKALELEVSMLRAARDKEEPDVEAVRTEISGLDEELQKLNMKQARQRADIKEIDEVTNTFTLELAELTAQCVDLRKKNDTLKSKVVQSPDRMKRDIINLQQRVEKEKENIFEQDRTARELSVKHAKLIDTDKELNKVMHLMSEVQSEERKLENISVMKEKVMNEINIKVTQNEDVLAEERHIKKQIQHMQSKIAKVDQTANLRKCEAEERMEHLRQKKEDNEALVGSRQAKIDILKDKAAMEQAAHADAMRNLLSQYGGITRQIDGFTHDLERACQASSHVGAVKR</sequence>
<evidence type="ECO:0000256" key="2">
    <source>
        <dbReference type="ARBA" id="ARBA00004629"/>
    </source>
</evidence>
<keyword evidence="10" id="KW-0131">Cell cycle</keyword>
<keyword evidence="5" id="KW-0132">Cell division</keyword>
<dbReference type="GO" id="GO:0007052">
    <property type="term" value="P:mitotic spindle organization"/>
    <property type="evidence" value="ECO:0007669"/>
    <property type="project" value="TreeGrafter"/>
</dbReference>
<gene>
    <name evidence="15" type="ORF">SARC_02085</name>
</gene>
<keyword evidence="16" id="KW-1185">Reference proteome</keyword>
<evidence type="ECO:0000256" key="10">
    <source>
        <dbReference type="ARBA" id="ARBA00023306"/>
    </source>
</evidence>
<dbReference type="EMBL" id="KQ241686">
    <property type="protein sequence ID" value="KNC85745.1"/>
    <property type="molecule type" value="Genomic_DNA"/>
</dbReference>
<keyword evidence="4" id="KW-0158">Chromosome</keyword>
<dbReference type="InterPro" id="IPR041112">
    <property type="entry name" value="Nuf2_DHR10-like"/>
</dbReference>
<evidence type="ECO:0000256" key="5">
    <source>
        <dbReference type="ARBA" id="ARBA00022618"/>
    </source>
</evidence>
<comment type="subcellular location">
    <subcellularLocation>
        <location evidence="2">Chromosome</location>
        <location evidence="2">Centromere</location>
        <location evidence="2">Kinetochore</location>
    </subcellularLocation>
    <subcellularLocation>
        <location evidence="1">Nucleus</location>
    </subcellularLocation>
</comment>
<dbReference type="InterPro" id="IPR038275">
    <property type="entry name" value="Nuf2_N_sf"/>
</dbReference>
<keyword evidence="11" id="KW-0137">Centromere</keyword>
<evidence type="ECO:0000256" key="9">
    <source>
        <dbReference type="ARBA" id="ARBA00023242"/>
    </source>
</evidence>
<reference evidence="15 16" key="1">
    <citation type="submission" date="2011-02" db="EMBL/GenBank/DDBJ databases">
        <title>The Genome Sequence of Sphaeroforma arctica JP610.</title>
        <authorList>
            <consortium name="The Broad Institute Genome Sequencing Platform"/>
            <person name="Russ C."/>
            <person name="Cuomo C."/>
            <person name="Young S.K."/>
            <person name="Zeng Q."/>
            <person name="Gargeya S."/>
            <person name="Alvarado L."/>
            <person name="Berlin A."/>
            <person name="Chapman S.B."/>
            <person name="Chen Z."/>
            <person name="Freedman E."/>
            <person name="Gellesch M."/>
            <person name="Goldberg J."/>
            <person name="Griggs A."/>
            <person name="Gujja S."/>
            <person name="Heilman E."/>
            <person name="Heiman D."/>
            <person name="Howarth C."/>
            <person name="Mehta T."/>
            <person name="Neiman D."/>
            <person name="Pearson M."/>
            <person name="Roberts A."/>
            <person name="Saif S."/>
            <person name="Shea T."/>
            <person name="Shenoy N."/>
            <person name="Sisk P."/>
            <person name="Stolte C."/>
            <person name="Sykes S."/>
            <person name="White J."/>
            <person name="Yandava C."/>
            <person name="Burger G."/>
            <person name="Gray M.W."/>
            <person name="Holland P.W.H."/>
            <person name="King N."/>
            <person name="Lang F.B.F."/>
            <person name="Roger A.J."/>
            <person name="Ruiz-Trillo I."/>
            <person name="Haas B."/>
            <person name="Nusbaum C."/>
            <person name="Birren B."/>
        </authorList>
    </citation>
    <scope>NUCLEOTIDE SEQUENCE [LARGE SCALE GENOMIC DNA]</scope>
    <source>
        <strain evidence="15 16">JP610</strain>
    </source>
</reference>
<feature type="domain" description="Nuf2 DHR10-like" evidence="14">
    <location>
        <begin position="254"/>
        <end position="369"/>
    </location>
</feature>
<dbReference type="GO" id="GO:0005634">
    <property type="term" value="C:nucleus"/>
    <property type="evidence" value="ECO:0007669"/>
    <property type="project" value="UniProtKB-SubCell"/>
</dbReference>
<evidence type="ECO:0000256" key="4">
    <source>
        <dbReference type="ARBA" id="ARBA00022454"/>
    </source>
</evidence>
<evidence type="ECO:0000256" key="12">
    <source>
        <dbReference type="SAM" id="Coils"/>
    </source>
</evidence>
<dbReference type="eggNOG" id="KOG4438">
    <property type="taxonomic scope" value="Eukaryota"/>
</dbReference>
<evidence type="ECO:0000256" key="8">
    <source>
        <dbReference type="ARBA" id="ARBA00023054"/>
    </source>
</evidence>
<evidence type="ECO:0000256" key="3">
    <source>
        <dbReference type="ARBA" id="ARBA00005498"/>
    </source>
</evidence>
<dbReference type="GO" id="GO:0051383">
    <property type="term" value="P:kinetochore organization"/>
    <property type="evidence" value="ECO:0007669"/>
    <property type="project" value="TreeGrafter"/>
</dbReference>
<accession>A0A0L0G9R8</accession>
<dbReference type="Pfam" id="PF18595">
    <property type="entry name" value="Nuf2_DHR10-like"/>
    <property type="match status" value="1"/>
</dbReference>
<dbReference type="GO" id="GO:0051315">
    <property type="term" value="P:attachment of mitotic spindle microtubules to kinetochore"/>
    <property type="evidence" value="ECO:0007669"/>
    <property type="project" value="TreeGrafter"/>
</dbReference>
<keyword evidence="6" id="KW-0498">Mitosis</keyword>
<dbReference type="RefSeq" id="XP_014159647.1">
    <property type="nucleotide sequence ID" value="XM_014304172.1"/>
</dbReference>
<dbReference type="InterPro" id="IPR005549">
    <property type="entry name" value="Kinetochore_Nuf2_N"/>
</dbReference>
<dbReference type="GO" id="GO:0051301">
    <property type="term" value="P:cell division"/>
    <property type="evidence" value="ECO:0007669"/>
    <property type="project" value="UniProtKB-KW"/>
</dbReference>
<dbReference type="OrthoDB" id="8194677at2759"/>
<evidence type="ECO:0000256" key="7">
    <source>
        <dbReference type="ARBA" id="ARBA00022838"/>
    </source>
</evidence>
<dbReference type="Proteomes" id="UP000054560">
    <property type="component" value="Unassembled WGS sequence"/>
</dbReference>
<proteinExistence type="inferred from homology"/>
<feature type="coiled-coil region" evidence="12">
    <location>
        <begin position="130"/>
        <end position="237"/>
    </location>
</feature>
<evidence type="ECO:0000256" key="11">
    <source>
        <dbReference type="ARBA" id="ARBA00023328"/>
    </source>
</evidence>
<feature type="domain" description="Kinetochore protein Nuf2 N-terminal" evidence="13">
    <location>
        <begin position="6"/>
        <end position="141"/>
    </location>
</feature>
<protein>
    <submittedName>
        <fullName evidence="15">Uncharacterized protein</fullName>
    </submittedName>
</protein>
<dbReference type="PANTHER" id="PTHR21650">
    <property type="entry name" value="MEMBRALIN/KINETOCHORE PROTEIN NUF2"/>
    <property type="match status" value="1"/>
</dbReference>
<organism evidence="15 16">
    <name type="scientific">Sphaeroforma arctica JP610</name>
    <dbReference type="NCBI Taxonomy" id="667725"/>
    <lineage>
        <taxon>Eukaryota</taxon>
        <taxon>Ichthyosporea</taxon>
        <taxon>Ichthyophonida</taxon>
        <taxon>Sphaeroforma</taxon>
    </lineage>
</organism>
<dbReference type="STRING" id="667725.A0A0L0G9R8"/>
<dbReference type="GO" id="GO:0044877">
    <property type="term" value="F:protein-containing complex binding"/>
    <property type="evidence" value="ECO:0007669"/>
    <property type="project" value="TreeGrafter"/>
</dbReference>
<dbReference type="AlphaFoldDB" id="A0A0L0G9R8"/>
<keyword evidence="7" id="KW-0995">Kinetochore</keyword>
<evidence type="ECO:0000313" key="15">
    <source>
        <dbReference type="EMBL" id="KNC85745.1"/>
    </source>
</evidence>
<evidence type="ECO:0000256" key="6">
    <source>
        <dbReference type="ARBA" id="ARBA00022776"/>
    </source>
</evidence>
<keyword evidence="8 12" id="KW-0175">Coiled coil</keyword>
<dbReference type="GO" id="GO:0045132">
    <property type="term" value="P:meiotic chromosome segregation"/>
    <property type="evidence" value="ECO:0007669"/>
    <property type="project" value="TreeGrafter"/>
</dbReference>
<evidence type="ECO:0000259" key="13">
    <source>
        <dbReference type="Pfam" id="PF03800"/>
    </source>
</evidence>
<dbReference type="PANTHER" id="PTHR21650:SF2">
    <property type="entry name" value="KINETOCHORE PROTEIN NUF2"/>
    <property type="match status" value="1"/>
</dbReference>
<evidence type="ECO:0000259" key="14">
    <source>
        <dbReference type="Pfam" id="PF18595"/>
    </source>
</evidence>
<dbReference type="GO" id="GO:0031262">
    <property type="term" value="C:Ndc80 complex"/>
    <property type="evidence" value="ECO:0007669"/>
    <property type="project" value="InterPro"/>
</dbReference>
<dbReference type="Gene3D" id="1.10.418.60">
    <property type="entry name" value="Ncd80 complex, Nuf2 subunit"/>
    <property type="match status" value="1"/>
</dbReference>
<keyword evidence="9" id="KW-0539">Nucleus</keyword>
<name>A0A0L0G9R8_9EUKA</name>
<comment type="similarity">
    <text evidence="3">Belongs to the NUF2 family.</text>
</comment>
<dbReference type="Pfam" id="PF03800">
    <property type="entry name" value="Nuf2"/>
    <property type="match status" value="1"/>
</dbReference>
<evidence type="ECO:0000313" key="16">
    <source>
        <dbReference type="Proteomes" id="UP000054560"/>
    </source>
</evidence>
<evidence type="ECO:0000256" key="1">
    <source>
        <dbReference type="ARBA" id="ARBA00004123"/>
    </source>
</evidence>
<dbReference type="GeneID" id="25902589"/>